<dbReference type="InterPro" id="IPR038578">
    <property type="entry name" value="GT29-like_sf"/>
</dbReference>
<dbReference type="PANTHER" id="PTHR45941">
    <property type="entry name" value="ALPHA-N-ACETYLGALACTOSAMINIDE ALPHA-2,6-SIALYLTRANSFERASE 2-LIKE-RELATED"/>
    <property type="match status" value="1"/>
</dbReference>
<evidence type="ECO:0000256" key="3">
    <source>
        <dbReference type="ARBA" id="ARBA00006003"/>
    </source>
</evidence>
<proteinExistence type="inferred from homology"/>
<evidence type="ECO:0000256" key="16">
    <source>
        <dbReference type="ARBA" id="ARBA00052285"/>
    </source>
</evidence>
<gene>
    <name evidence="17" type="primary">ST6GALNAC1</name>
    <name evidence="17" type="ORF">BLAG_LOCUS23351</name>
</gene>
<dbReference type="Pfam" id="PF00777">
    <property type="entry name" value="Glyco_transf_29"/>
    <property type="match status" value="1"/>
</dbReference>
<evidence type="ECO:0000256" key="4">
    <source>
        <dbReference type="ARBA" id="ARBA00022676"/>
    </source>
</evidence>
<evidence type="ECO:0000256" key="13">
    <source>
        <dbReference type="ARBA" id="ARBA00036348"/>
    </source>
</evidence>
<keyword evidence="10" id="KW-0472">Membrane</keyword>
<dbReference type="EC" id="2.4.3.3" evidence="14"/>
<dbReference type="Proteomes" id="UP000838412">
    <property type="component" value="Chromosome 8"/>
</dbReference>
<comment type="pathway">
    <text evidence="2">Protein modification; protein glycosylation.</text>
</comment>
<name>A0A8K0EWB8_BRALA</name>
<evidence type="ECO:0000256" key="1">
    <source>
        <dbReference type="ARBA" id="ARBA00004323"/>
    </source>
</evidence>
<sequence>MRNYQPMIKPDGFYEEEGFNFQCKCMPYNNDASNRFRKDPNWKSSFSYRRNPNWKNSTCDTSLQKKVFKSKEFGPIFRPDTQMLMNSKVFDVTEYWRLKLWTLPYGYHYREKNITYEEVRDTLELFPAEDSIFNFSRGGKPDCITCAVVGSGGILNGSGMGKEIDMHDYVFR</sequence>
<comment type="catalytic activity">
    <reaction evidence="13">
        <text>a beta-D-galactosyl-(1-&gt;3)-N-acetyl-alpha-D-galactosaminyl derivative + CMP-N-acetyl-beta-neuraminate = a beta-D-galactosyl-(1-&gt;3)-[N-acetyl-alpha-neuraminyl-(2-&gt;6)]-N-acetyl-alpha-D-galactosaminyl derivative + CMP + H(+)</text>
        <dbReference type="Rhea" id="RHEA:11136"/>
        <dbReference type="ChEBI" id="CHEBI:15378"/>
        <dbReference type="ChEBI" id="CHEBI:57812"/>
        <dbReference type="ChEBI" id="CHEBI:60377"/>
        <dbReference type="ChEBI" id="CHEBI:133470"/>
        <dbReference type="ChEBI" id="CHEBI:140764"/>
        <dbReference type="EC" id="2.4.3.3"/>
    </reaction>
    <physiologicalReaction direction="left-to-right" evidence="13">
        <dbReference type="Rhea" id="RHEA:11137"/>
    </physiologicalReaction>
</comment>
<evidence type="ECO:0000256" key="8">
    <source>
        <dbReference type="ARBA" id="ARBA00022989"/>
    </source>
</evidence>
<evidence type="ECO:0000256" key="15">
    <source>
        <dbReference type="ARBA" id="ARBA00050664"/>
    </source>
</evidence>
<dbReference type="EMBL" id="OV696693">
    <property type="protein sequence ID" value="CAH1271269.1"/>
    <property type="molecule type" value="Genomic_DNA"/>
</dbReference>
<dbReference type="AlphaFoldDB" id="A0A8K0EWB8"/>
<keyword evidence="6" id="KW-0812">Transmembrane</keyword>
<keyword evidence="7" id="KW-0735">Signal-anchor</keyword>
<evidence type="ECO:0000256" key="7">
    <source>
        <dbReference type="ARBA" id="ARBA00022968"/>
    </source>
</evidence>
<evidence type="ECO:0000313" key="17">
    <source>
        <dbReference type="EMBL" id="CAH1271269.1"/>
    </source>
</evidence>
<dbReference type="GO" id="GO:0001665">
    <property type="term" value="F:alpha-N-acetylgalactosaminide alpha-2,6-sialyltransferase activity"/>
    <property type="evidence" value="ECO:0007669"/>
    <property type="project" value="UniProtKB-EC"/>
</dbReference>
<comment type="subcellular location">
    <subcellularLocation>
        <location evidence="1">Golgi apparatus membrane</location>
        <topology evidence="1">Single-pass type II membrane protein</topology>
    </subcellularLocation>
</comment>
<evidence type="ECO:0000256" key="12">
    <source>
        <dbReference type="ARBA" id="ARBA00023180"/>
    </source>
</evidence>
<keyword evidence="12" id="KW-0325">Glycoprotein</keyword>
<reference evidence="17" key="1">
    <citation type="submission" date="2022-01" db="EMBL/GenBank/DDBJ databases">
        <authorList>
            <person name="Braso-Vives M."/>
        </authorList>
    </citation>
    <scope>NUCLEOTIDE SEQUENCE</scope>
</reference>
<comment type="catalytic activity">
    <reaction evidence="16">
        <text>a 3-O-[N-acetyl-alpha-D-galactosaminyl]-L-threonyl-[protein] + CMP-N-acetyl-beta-neuraminate = a 3-O-[N-acetyl-alpha-neuraminosyl-(2-&gt;6)-N-acetyl-alpha-D-galactosaminyl]-L-threonyl-[protein] + CMP + H(+)</text>
        <dbReference type="Rhea" id="RHEA:81643"/>
        <dbReference type="Rhea" id="RHEA-COMP:11689"/>
        <dbReference type="Rhea" id="RHEA-COMP:19720"/>
        <dbReference type="ChEBI" id="CHEBI:15378"/>
        <dbReference type="ChEBI" id="CHEBI:57812"/>
        <dbReference type="ChEBI" id="CHEBI:60377"/>
        <dbReference type="ChEBI" id="CHEBI:87075"/>
        <dbReference type="ChEBI" id="CHEBI:231970"/>
    </reaction>
    <physiologicalReaction direction="left-to-right" evidence="16">
        <dbReference type="Rhea" id="RHEA:81644"/>
    </physiologicalReaction>
</comment>
<comment type="similarity">
    <text evidence="3">Belongs to the glycosyltransferase 29 family.</text>
</comment>
<evidence type="ECO:0000256" key="2">
    <source>
        <dbReference type="ARBA" id="ARBA00004922"/>
    </source>
</evidence>
<keyword evidence="11" id="KW-1015">Disulfide bond</keyword>
<organism evidence="17 18">
    <name type="scientific">Branchiostoma lanceolatum</name>
    <name type="common">Common lancelet</name>
    <name type="synonym">Amphioxus lanceolatum</name>
    <dbReference type="NCBI Taxonomy" id="7740"/>
    <lineage>
        <taxon>Eukaryota</taxon>
        <taxon>Metazoa</taxon>
        <taxon>Chordata</taxon>
        <taxon>Cephalochordata</taxon>
        <taxon>Leptocardii</taxon>
        <taxon>Amphioxiformes</taxon>
        <taxon>Branchiostomatidae</taxon>
        <taxon>Branchiostoma</taxon>
    </lineage>
</organism>
<keyword evidence="4" id="KW-0328">Glycosyltransferase</keyword>
<dbReference type="InterPro" id="IPR001675">
    <property type="entry name" value="Glyco_trans_29"/>
</dbReference>
<dbReference type="GO" id="GO:0000139">
    <property type="term" value="C:Golgi membrane"/>
    <property type="evidence" value="ECO:0007669"/>
    <property type="project" value="UniProtKB-SubCell"/>
</dbReference>
<evidence type="ECO:0000256" key="11">
    <source>
        <dbReference type="ARBA" id="ARBA00023157"/>
    </source>
</evidence>
<evidence type="ECO:0000313" key="18">
    <source>
        <dbReference type="Proteomes" id="UP000838412"/>
    </source>
</evidence>
<dbReference type="Gene3D" id="3.90.1480.20">
    <property type="entry name" value="Glycosyl transferase family 29"/>
    <property type="match status" value="1"/>
</dbReference>
<keyword evidence="5" id="KW-0808">Transferase</keyword>
<evidence type="ECO:0000256" key="14">
    <source>
        <dbReference type="ARBA" id="ARBA00039109"/>
    </source>
</evidence>
<keyword evidence="18" id="KW-1185">Reference proteome</keyword>
<keyword evidence="8" id="KW-1133">Transmembrane helix</keyword>
<evidence type="ECO:0000256" key="10">
    <source>
        <dbReference type="ARBA" id="ARBA00023136"/>
    </source>
</evidence>
<comment type="catalytic activity">
    <reaction evidence="15">
        <text>a 3-O-[N-acetyl-alpha-neuraminyl-(2-&gt;3)-beta-D-galactosyl-(1-&gt;3)-N-acetyl-alpha-D-galactosaminyl]-L-threonyl-[protein] + CMP-N-acetyl-beta-neuraminate = a 3-O-{alpha-Neu5Ac-(2-&gt;3)-beta-D-Gal-(1-&gt;3)-[alpha-Neu5Ac-(2-&gt;6)]-alpha-D-GalNAc}-L-threonyl-[protein] + CMP + H(+)</text>
        <dbReference type="Rhea" id="RHEA:81659"/>
        <dbReference type="Rhea" id="RHEA-COMP:14417"/>
        <dbReference type="Rhea" id="RHEA-COMP:16763"/>
        <dbReference type="ChEBI" id="CHEBI:15378"/>
        <dbReference type="ChEBI" id="CHEBI:57812"/>
        <dbReference type="ChEBI" id="CHEBI:60377"/>
        <dbReference type="ChEBI" id="CHEBI:139598"/>
        <dbReference type="ChEBI" id="CHEBI:156398"/>
    </reaction>
    <physiologicalReaction direction="left-to-right" evidence="15">
        <dbReference type="Rhea" id="RHEA:81660"/>
    </physiologicalReaction>
</comment>
<evidence type="ECO:0000256" key="6">
    <source>
        <dbReference type="ARBA" id="ARBA00022692"/>
    </source>
</evidence>
<evidence type="ECO:0000256" key="5">
    <source>
        <dbReference type="ARBA" id="ARBA00022679"/>
    </source>
</evidence>
<evidence type="ECO:0000256" key="9">
    <source>
        <dbReference type="ARBA" id="ARBA00023034"/>
    </source>
</evidence>
<protein>
    <recommendedName>
        <fullName evidence="14">alpha-N-acetylgalactosaminide alpha-2,6-sialyltransferase</fullName>
        <ecNumber evidence="14">2.4.3.3</ecNumber>
    </recommendedName>
</protein>
<accession>A0A8K0EWB8</accession>
<keyword evidence="9" id="KW-0333">Golgi apparatus</keyword>
<dbReference type="PANTHER" id="PTHR45941:SF6">
    <property type="entry name" value="ALPHA-N-ACETYLGALACTOSAMINIDE ALPHA-2,6-SIALYLTRANSFERASE 2-LIKE"/>
    <property type="match status" value="1"/>
</dbReference>